<dbReference type="EMBL" id="JAKNHJ010000005">
    <property type="protein sequence ID" value="MCG4617541.1"/>
    <property type="molecule type" value="Genomic_DNA"/>
</dbReference>
<reference evidence="1" key="1">
    <citation type="submission" date="2022-01" db="EMBL/GenBank/DDBJ databases">
        <title>Collection of gut derived symbiotic bacterial strains cultured from healthy donors.</title>
        <authorList>
            <person name="Lin H."/>
            <person name="Kohout C."/>
            <person name="Waligurski E."/>
            <person name="Pamer E.G."/>
        </authorList>
    </citation>
    <scope>NUCLEOTIDE SEQUENCE</scope>
    <source>
        <strain evidence="1">DFI.7.46</strain>
    </source>
</reference>
<gene>
    <name evidence="1" type="ORF">L0M99_03380</name>
</gene>
<evidence type="ECO:0000313" key="1">
    <source>
        <dbReference type="EMBL" id="MCG4617541.1"/>
    </source>
</evidence>
<sequence length="336" mass="37310">MSAANANNINLPENLQVAIISGGRPKLKQHATARLLAPLKDAGIKNIAWVVSEKDAPKYETDEHPIETYSTEWAHEYAATHWMKPNKPNPGDFLGAFPGREWACHLAARNHCRYLLQLDDNIQRLSIGSRDTAAGGETAKKLNGLVFYAQILTNVTAATNTRMCGAQLTAVAGNKNTILARTGFPYSLFLEQIDDNREPWFGPFEDDITHAYQYGTRADGATATLVPLLNYRKESKAKTGMRSNYQHDRARYLQQIFPETASVTYINGTANGAGGGRIFHKMKPGAIRNPLTITNPKLWDATRQQLTDALNLWGTLEATRAREKVIKRTRGHHATT</sequence>
<dbReference type="RefSeq" id="WP_238127771.1">
    <property type="nucleotide sequence ID" value="NZ_JAKNHJ010000005.1"/>
</dbReference>
<evidence type="ECO:0000313" key="2">
    <source>
        <dbReference type="Proteomes" id="UP001200537"/>
    </source>
</evidence>
<dbReference type="Proteomes" id="UP001200537">
    <property type="component" value="Unassembled WGS sequence"/>
</dbReference>
<organism evidence="1 2">
    <name type="scientific">Varibaculum cambriense</name>
    <dbReference type="NCBI Taxonomy" id="184870"/>
    <lineage>
        <taxon>Bacteria</taxon>
        <taxon>Bacillati</taxon>
        <taxon>Actinomycetota</taxon>
        <taxon>Actinomycetes</taxon>
        <taxon>Actinomycetales</taxon>
        <taxon>Actinomycetaceae</taxon>
        <taxon>Varibaculum</taxon>
    </lineage>
</organism>
<protein>
    <submittedName>
        <fullName evidence="1">Uncharacterized protein</fullName>
    </submittedName>
</protein>
<proteinExistence type="predicted"/>
<dbReference type="AlphaFoldDB" id="A0AAJ1EXV3"/>
<comment type="caution">
    <text evidence="1">The sequence shown here is derived from an EMBL/GenBank/DDBJ whole genome shotgun (WGS) entry which is preliminary data.</text>
</comment>
<name>A0AAJ1EXV3_9ACTO</name>
<accession>A0AAJ1EXV3</accession>